<sequence length="245" mass="28011">MLSGIVVVARGHPGRSLGTHLIDLNFNHNDYGKYFSMFENFWHLVELMRFINISAKFLGTQSDFIIDQPKEYTLSALFTDVYLFTCSKLPDPFEKFKAEVKLPWSSKYKLVKDDSDLQQILSRFIVMDIRCVRVDIELLPLDTLPLLDSFNKQCPYPKETCTPEPVFVYISTDKDREYPEDDMADLETYDVADSEDLSESNYNPNSCEVVQEDDTAGSNSETVPAVTVNGEDCNEDKSEDDSDDE</sequence>
<dbReference type="Proteomes" id="UP000827721">
    <property type="component" value="Unassembled WGS sequence"/>
</dbReference>
<feature type="compositionally biased region" description="Polar residues" evidence="1">
    <location>
        <begin position="199"/>
        <end position="208"/>
    </location>
</feature>
<gene>
    <name evidence="2" type="ORF">JRO89_XS07G0213700</name>
</gene>
<proteinExistence type="predicted"/>
<name>A0ABQ8HUF9_9ROSI</name>
<feature type="compositionally biased region" description="Acidic residues" evidence="1">
    <location>
        <begin position="232"/>
        <end position="245"/>
    </location>
</feature>
<accession>A0ABQ8HUF9</accession>
<reference evidence="2 3" key="1">
    <citation type="submission" date="2021-02" db="EMBL/GenBank/DDBJ databases">
        <title>Plant Genome Project.</title>
        <authorList>
            <person name="Zhang R.-G."/>
        </authorList>
    </citation>
    <scope>NUCLEOTIDE SEQUENCE [LARGE SCALE GENOMIC DNA]</scope>
    <source>
        <tissue evidence="2">Leaves</tissue>
    </source>
</reference>
<dbReference type="EMBL" id="JAFEMO010000007">
    <property type="protein sequence ID" value="KAH7568009.1"/>
    <property type="molecule type" value="Genomic_DNA"/>
</dbReference>
<feature type="region of interest" description="Disordered" evidence="1">
    <location>
        <begin position="193"/>
        <end position="245"/>
    </location>
</feature>
<organism evidence="2 3">
    <name type="scientific">Xanthoceras sorbifolium</name>
    <dbReference type="NCBI Taxonomy" id="99658"/>
    <lineage>
        <taxon>Eukaryota</taxon>
        <taxon>Viridiplantae</taxon>
        <taxon>Streptophyta</taxon>
        <taxon>Embryophyta</taxon>
        <taxon>Tracheophyta</taxon>
        <taxon>Spermatophyta</taxon>
        <taxon>Magnoliopsida</taxon>
        <taxon>eudicotyledons</taxon>
        <taxon>Gunneridae</taxon>
        <taxon>Pentapetalae</taxon>
        <taxon>rosids</taxon>
        <taxon>malvids</taxon>
        <taxon>Sapindales</taxon>
        <taxon>Sapindaceae</taxon>
        <taxon>Xanthoceroideae</taxon>
        <taxon>Xanthoceras</taxon>
    </lineage>
</organism>
<evidence type="ECO:0000313" key="3">
    <source>
        <dbReference type="Proteomes" id="UP000827721"/>
    </source>
</evidence>
<comment type="caution">
    <text evidence="2">The sequence shown here is derived from an EMBL/GenBank/DDBJ whole genome shotgun (WGS) entry which is preliminary data.</text>
</comment>
<protein>
    <submittedName>
        <fullName evidence="2">Uncharacterized protein</fullName>
    </submittedName>
</protein>
<keyword evidence="3" id="KW-1185">Reference proteome</keyword>
<evidence type="ECO:0000313" key="2">
    <source>
        <dbReference type="EMBL" id="KAH7568009.1"/>
    </source>
</evidence>
<evidence type="ECO:0000256" key="1">
    <source>
        <dbReference type="SAM" id="MobiDB-lite"/>
    </source>
</evidence>